<gene>
    <name evidence="2" type="ORF">HX829_20285</name>
</gene>
<feature type="transmembrane region" description="Helical" evidence="1">
    <location>
        <begin position="73"/>
        <end position="93"/>
    </location>
</feature>
<reference evidence="2 3" key="1">
    <citation type="submission" date="2020-04" db="EMBL/GenBank/DDBJ databases">
        <title>Molecular characterization of pseudomonads from Agaricus bisporus reveal novel blotch 2 pathogens in Western Europe.</title>
        <authorList>
            <person name="Taparia T."/>
            <person name="Krijger M."/>
            <person name="Haynes E."/>
            <person name="Elpinstone J.G."/>
            <person name="Noble R."/>
            <person name="Van Der Wolf J."/>
        </authorList>
    </citation>
    <scope>NUCLEOTIDE SEQUENCE [LARGE SCALE GENOMIC DNA]</scope>
    <source>
        <strain evidence="2 3">F1001</strain>
    </source>
</reference>
<dbReference type="Proteomes" id="UP000582981">
    <property type="component" value="Unassembled WGS sequence"/>
</dbReference>
<keyword evidence="1" id="KW-1133">Transmembrane helix</keyword>
<keyword evidence="1" id="KW-0472">Membrane</keyword>
<evidence type="ECO:0000313" key="3">
    <source>
        <dbReference type="Proteomes" id="UP000582981"/>
    </source>
</evidence>
<accession>A0A7Y7WG45</accession>
<name>A0A7Y7WG45_9PSED</name>
<proteinExistence type="predicted"/>
<dbReference type="RefSeq" id="WP_177144872.1">
    <property type="nucleotide sequence ID" value="NZ_JACAPU010000022.1"/>
</dbReference>
<protein>
    <submittedName>
        <fullName evidence="2">Uncharacterized protein</fullName>
    </submittedName>
</protein>
<comment type="caution">
    <text evidence="2">The sequence shown here is derived from an EMBL/GenBank/DDBJ whole genome shotgun (WGS) entry which is preliminary data.</text>
</comment>
<evidence type="ECO:0000256" key="1">
    <source>
        <dbReference type="SAM" id="Phobius"/>
    </source>
</evidence>
<feature type="transmembrane region" description="Helical" evidence="1">
    <location>
        <begin position="21"/>
        <end position="43"/>
    </location>
</feature>
<organism evidence="2 3">
    <name type="scientific">Pseudomonas gingeri</name>
    <dbReference type="NCBI Taxonomy" id="117681"/>
    <lineage>
        <taxon>Bacteria</taxon>
        <taxon>Pseudomonadati</taxon>
        <taxon>Pseudomonadota</taxon>
        <taxon>Gammaproteobacteria</taxon>
        <taxon>Pseudomonadales</taxon>
        <taxon>Pseudomonadaceae</taxon>
        <taxon>Pseudomonas</taxon>
    </lineage>
</organism>
<keyword evidence="1" id="KW-0812">Transmembrane</keyword>
<sequence length="106" mass="12057">MVISANVTKCERKWRVKIYEIFIGVFAWGVGADKPFLAVWLAFDAMDGAHDPCYAQSDSRIFAHKTVSLEMDYLLAFVVFLSQLMCSATQRCMRQITLSAKKRLSI</sequence>
<evidence type="ECO:0000313" key="2">
    <source>
        <dbReference type="EMBL" id="NWB48826.1"/>
    </source>
</evidence>
<dbReference type="AlphaFoldDB" id="A0A7Y7WG45"/>
<dbReference type="EMBL" id="JACAPU010000022">
    <property type="protein sequence ID" value="NWB48826.1"/>
    <property type="molecule type" value="Genomic_DNA"/>
</dbReference>